<reference evidence="2 3" key="1">
    <citation type="journal article" date="2015" name="J. Biotechnol.">
        <title>Complete genome sequence of Photorhabdus temperata subsp. thracensis 39-8(T), an entomopathogenic bacterium for the improved commercial bioinsecticide.</title>
        <authorList>
            <person name="Kwak Y."/>
            <person name="Shin J.H."/>
        </authorList>
    </citation>
    <scope>NUCLEOTIDE SEQUENCE [LARGE SCALE GENOMIC DNA]</scope>
    <source>
        <strain evidence="2 3">DSM 15199</strain>
    </source>
</reference>
<dbReference type="Proteomes" id="UP000034866">
    <property type="component" value="Chromosome"/>
</dbReference>
<dbReference type="STRING" id="230089.VY86_08650"/>
<organism evidence="2 3">
    <name type="scientific">Photorhabdus thracensis</name>
    <dbReference type="NCBI Taxonomy" id="230089"/>
    <lineage>
        <taxon>Bacteria</taxon>
        <taxon>Pseudomonadati</taxon>
        <taxon>Pseudomonadota</taxon>
        <taxon>Gammaproteobacteria</taxon>
        <taxon>Enterobacterales</taxon>
        <taxon>Morganellaceae</taxon>
        <taxon>Photorhabdus</taxon>
    </lineage>
</organism>
<evidence type="ECO:0000313" key="3">
    <source>
        <dbReference type="Proteomes" id="UP000034866"/>
    </source>
</evidence>
<dbReference type="AlphaFoldDB" id="A0A0F7LMZ9"/>
<reference evidence="3" key="2">
    <citation type="submission" date="2015-03" db="EMBL/GenBank/DDBJ databases">
        <title>Genome sequence of Azospirillum thiophilum strain DSM 21654T.</title>
        <authorList>
            <person name="Kwak Y."/>
            <person name="Shin J.-H."/>
        </authorList>
    </citation>
    <scope>NUCLEOTIDE SEQUENCE [LARGE SCALE GENOMIC DNA]</scope>
    <source>
        <strain evidence="3">DSM 15199</strain>
    </source>
</reference>
<dbReference type="InterPro" id="IPR057271">
    <property type="entry name" value="YagK_YfjJ_C"/>
</dbReference>
<keyword evidence="3" id="KW-1185">Reference proteome</keyword>
<dbReference type="PATRIC" id="fig|230089.6.peg.1913"/>
<sequence length="204" mass="24036">MKLNERYGKTNAHYMKRLEEITRYAMEDYARVLAFRVDLRLPVDNQHKGYDSTVITRFIASLKAQIAAYLNKRRREGKRIYPCKLRYVWVKEFGEEKGNKHYHMLLLVNREVFRNTALTMDRSAQYRGLLVGMVARAWAVALKRTGDMADKAPFHLPGVSYELDRRNGTNTDFYRSYIYHISYLAKEYTKNHDDGERNFGCSQG</sequence>
<evidence type="ECO:0000259" key="1">
    <source>
        <dbReference type="Pfam" id="PF11726"/>
    </source>
</evidence>
<evidence type="ECO:0000313" key="2">
    <source>
        <dbReference type="EMBL" id="AKH63398.1"/>
    </source>
</evidence>
<dbReference type="OrthoDB" id="5701642at2"/>
<dbReference type="EMBL" id="CP011104">
    <property type="protein sequence ID" value="AKH63398.1"/>
    <property type="molecule type" value="Genomic_DNA"/>
</dbReference>
<feature type="domain" description="YagK/YfjJ C-terminal" evidence="1">
    <location>
        <begin position="27"/>
        <end position="202"/>
    </location>
</feature>
<dbReference type="Pfam" id="PF11726">
    <property type="entry name" value="YagK_YfjJ_C"/>
    <property type="match status" value="1"/>
</dbReference>
<protein>
    <submittedName>
        <fullName evidence="2">Malate transporter</fullName>
    </submittedName>
</protein>
<accession>A0A0F7LMZ9</accession>
<gene>
    <name evidence="2" type="ORF">VY86_08650</name>
</gene>
<dbReference type="KEGG" id="ptt:VY86_08650"/>
<dbReference type="RefSeq" id="WP_046974657.1">
    <property type="nucleotide sequence ID" value="NZ_CP011104.1"/>
</dbReference>
<proteinExistence type="predicted"/>
<name>A0A0F7LMZ9_9GAMM</name>